<dbReference type="RefSeq" id="WP_099623060.1">
    <property type="nucleotide sequence ID" value="NZ_CP024201.1"/>
</dbReference>
<organism evidence="1 2">
    <name type="scientific">Caulobacter mirabilis</name>
    <dbReference type="NCBI Taxonomy" id="69666"/>
    <lineage>
        <taxon>Bacteria</taxon>
        <taxon>Pseudomonadati</taxon>
        <taxon>Pseudomonadota</taxon>
        <taxon>Alphaproteobacteria</taxon>
        <taxon>Caulobacterales</taxon>
        <taxon>Caulobacteraceae</taxon>
        <taxon>Caulobacter</taxon>
    </lineage>
</organism>
<keyword evidence="2" id="KW-1185">Reference proteome</keyword>
<reference evidence="1 2" key="1">
    <citation type="submission" date="2017-10" db="EMBL/GenBank/DDBJ databases">
        <title>Genome sequence of Caulobacter mirabilis FWC38.</title>
        <authorList>
            <person name="Fiebig A."/>
            <person name="Crosson S."/>
        </authorList>
    </citation>
    <scope>NUCLEOTIDE SEQUENCE [LARGE SCALE GENOMIC DNA]</scope>
    <source>
        <strain evidence="1 2">FWC 38</strain>
    </source>
</reference>
<dbReference type="EMBL" id="CP024201">
    <property type="protein sequence ID" value="ATQ43812.1"/>
    <property type="molecule type" value="Genomic_DNA"/>
</dbReference>
<accession>A0A2D2B0M7</accession>
<protein>
    <submittedName>
        <fullName evidence="1">DUF3052 domain-containing protein</fullName>
    </submittedName>
</protein>
<proteinExistence type="predicted"/>
<evidence type="ECO:0000313" key="2">
    <source>
        <dbReference type="Proteomes" id="UP000228945"/>
    </source>
</evidence>
<dbReference type="Proteomes" id="UP000228945">
    <property type="component" value="Chromosome"/>
</dbReference>
<sequence>MGKEAHDVVARFADGDDAGRLRWEAPKLVFRGRARRVFEGAALAGLATDGEDLVLADGSRFKLGVVQAGRWAEAILRPPGRLDKLGIKAGQRVAVLDLDDPDFAVELAGRVAPTSTLTELDILVYGADGAEALARIGDLVPRLAERGALWVVSLKGRAAQVKDVEVMAAARLHGLVDNKVCGFSDTRTALRFVRRKTGT</sequence>
<evidence type="ECO:0000313" key="1">
    <source>
        <dbReference type="EMBL" id="ATQ43812.1"/>
    </source>
</evidence>
<name>A0A2D2B0M7_9CAUL</name>
<dbReference type="OrthoDB" id="7184058at2"/>
<dbReference type="KEGG" id="cmb:CSW64_16125"/>
<dbReference type="AlphaFoldDB" id="A0A2D2B0M7"/>
<gene>
    <name evidence="1" type="ORF">CSW64_16125</name>
</gene>